<dbReference type="PANTHER" id="PTHR11963">
    <property type="entry name" value="LEUCINE AMINOPEPTIDASE-RELATED"/>
    <property type="match status" value="1"/>
</dbReference>
<dbReference type="GO" id="GO:0030145">
    <property type="term" value="F:manganese ion binding"/>
    <property type="evidence" value="ECO:0007669"/>
    <property type="project" value="InterPro"/>
</dbReference>
<dbReference type="InterPro" id="IPR043472">
    <property type="entry name" value="Macro_dom-like"/>
</dbReference>
<dbReference type="Pfam" id="PF21337">
    <property type="entry name" value="Peptidase_M17_N_1"/>
    <property type="match status" value="1"/>
</dbReference>
<keyword evidence="3" id="KW-0645">Protease</keyword>
<dbReference type="InterPro" id="IPR048816">
    <property type="entry name" value="Peptidase_M17_N_1"/>
</dbReference>
<comment type="similarity">
    <text evidence="1">Belongs to the peptidase M17 family.</text>
</comment>
<keyword evidence="5" id="KW-0464">Manganese</keyword>
<feature type="domain" description="Cytosol aminopeptidase" evidence="6">
    <location>
        <begin position="317"/>
        <end position="324"/>
    </location>
</feature>
<dbReference type="Gene3D" id="3.40.630.10">
    <property type="entry name" value="Zn peptidases"/>
    <property type="match status" value="1"/>
</dbReference>
<dbReference type="PRINTS" id="PR00481">
    <property type="entry name" value="LAMNOPPTDASE"/>
</dbReference>
<dbReference type="InterPro" id="IPR011356">
    <property type="entry name" value="Leucine_aapep/pepB"/>
</dbReference>
<organism evidence="7 8">
    <name type="scientific">Oceanococcus atlanticus</name>
    <dbReference type="NCBI Taxonomy" id="1317117"/>
    <lineage>
        <taxon>Bacteria</taxon>
        <taxon>Pseudomonadati</taxon>
        <taxon>Pseudomonadota</taxon>
        <taxon>Gammaproteobacteria</taxon>
        <taxon>Chromatiales</taxon>
        <taxon>Oceanococcaceae</taxon>
        <taxon>Oceanococcus</taxon>
    </lineage>
</organism>
<sequence length="470" mass="51448">MLTLNAQLNLTMFECLNQDLTAHAIPITPMRRAALQDWLSQQDTFTQQWVRGNGFDAAPAAFCVIPDQNGNPRLVLLGVSEQLDLWSCSALPNALPAGLYKLDEHWPKAQITDVMLGWLLGSYQYTRYRKATRTPAQLQVHPDCNTQELEALVEGIALTRDLINTPAGDMMPQHLAEAAEDLGKAFGAHVQQLVGHELLQQNYPVIHAVGRASAHPPRLIDLRWGDDKNPRVTLVGKGVCFDSGGLDIKPANGMRLMKKDMGGAAHVLGLARMIMGCKLPVRLRVLIPAVENAISGDAFRPGDVLTSRSGKTIEIDNTDAEGRLVLCDAICEAVSESPELLIDMATLTGAARVALGPDVPAVFSKPAELAQALQTRSAAVNDQIWPMPLYAPYNRWLNSDIADLVNSSATPLGGAITAALFLQHFVPEQQHWMHMDVMAWNSENLPGRPRGGEAMGLRAFFALLRERYRP</sequence>
<dbReference type="EMBL" id="AQQV01000001">
    <property type="protein sequence ID" value="ORE88572.1"/>
    <property type="molecule type" value="Genomic_DNA"/>
</dbReference>
<keyword evidence="4" id="KW-0378">Hydrolase</keyword>
<evidence type="ECO:0000256" key="5">
    <source>
        <dbReference type="ARBA" id="ARBA00023211"/>
    </source>
</evidence>
<evidence type="ECO:0000259" key="6">
    <source>
        <dbReference type="PROSITE" id="PS00631"/>
    </source>
</evidence>
<evidence type="ECO:0000256" key="1">
    <source>
        <dbReference type="ARBA" id="ARBA00009528"/>
    </source>
</evidence>
<dbReference type="Pfam" id="PF00883">
    <property type="entry name" value="Peptidase_M17"/>
    <property type="match status" value="1"/>
</dbReference>
<keyword evidence="2 7" id="KW-0031">Aminopeptidase</keyword>
<dbReference type="SUPFAM" id="SSF53187">
    <property type="entry name" value="Zn-dependent exopeptidases"/>
    <property type="match status" value="1"/>
</dbReference>
<dbReference type="CDD" id="cd00433">
    <property type="entry name" value="Peptidase_M17"/>
    <property type="match status" value="1"/>
</dbReference>
<gene>
    <name evidence="7" type="ORF">ATO7_01815</name>
</gene>
<protein>
    <submittedName>
        <fullName evidence="7">Leucyl aminopeptidase</fullName>
    </submittedName>
</protein>
<dbReference type="PROSITE" id="PS00631">
    <property type="entry name" value="CYTOSOL_AP"/>
    <property type="match status" value="1"/>
</dbReference>
<dbReference type="AlphaFoldDB" id="A0A1Y1SFX9"/>
<evidence type="ECO:0000256" key="2">
    <source>
        <dbReference type="ARBA" id="ARBA00022438"/>
    </source>
</evidence>
<dbReference type="STRING" id="1317117.ATO7_01815"/>
<evidence type="ECO:0000313" key="7">
    <source>
        <dbReference type="EMBL" id="ORE88572.1"/>
    </source>
</evidence>
<accession>A0A1Y1SFX9</accession>
<evidence type="ECO:0000256" key="4">
    <source>
        <dbReference type="ARBA" id="ARBA00022801"/>
    </source>
</evidence>
<dbReference type="PANTHER" id="PTHR11963:SF20">
    <property type="entry name" value="PEPTIDASE B"/>
    <property type="match status" value="1"/>
</dbReference>
<dbReference type="GO" id="GO:0006508">
    <property type="term" value="P:proteolysis"/>
    <property type="evidence" value="ECO:0007669"/>
    <property type="project" value="UniProtKB-KW"/>
</dbReference>
<proteinExistence type="inferred from homology"/>
<dbReference type="Proteomes" id="UP000192342">
    <property type="component" value="Unassembled WGS sequence"/>
</dbReference>
<dbReference type="GO" id="GO:0070006">
    <property type="term" value="F:metalloaminopeptidase activity"/>
    <property type="evidence" value="ECO:0007669"/>
    <property type="project" value="InterPro"/>
</dbReference>
<keyword evidence="8" id="KW-1185">Reference proteome</keyword>
<evidence type="ECO:0000256" key="3">
    <source>
        <dbReference type="ARBA" id="ARBA00022670"/>
    </source>
</evidence>
<dbReference type="Gene3D" id="3.40.220.10">
    <property type="entry name" value="Leucine Aminopeptidase, subunit E, domain 1"/>
    <property type="match status" value="1"/>
</dbReference>
<dbReference type="InterPro" id="IPR000819">
    <property type="entry name" value="Peptidase_M17_C"/>
</dbReference>
<name>A0A1Y1SFX9_9GAMM</name>
<reference evidence="7 8" key="1">
    <citation type="submission" date="2013-04" db="EMBL/GenBank/DDBJ databases">
        <title>Oceanococcus atlanticus 22II-S10r2 Genome Sequencing.</title>
        <authorList>
            <person name="Lai Q."/>
            <person name="Li G."/>
            <person name="Shao Z."/>
        </authorList>
    </citation>
    <scope>NUCLEOTIDE SEQUENCE [LARGE SCALE GENOMIC DNA]</scope>
    <source>
        <strain evidence="7 8">22II-S10r2</strain>
    </source>
</reference>
<evidence type="ECO:0000313" key="8">
    <source>
        <dbReference type="Proteomes" id="UP000192342"/>
    </source>
</evidence>
<dbReference type="GO" id="GO:0005737">
    <property type="term" value="C:cytoplasm"/>
    <property type="evidence" value="ECO:0007669"/>
    <property type="project" value="InterPro"/>
</dbReference>
<comment type="caution">
    <text evidence="7">The sequence shown here is derived from an EMBL/GenBank/DDBJ whole genome shotgun (WGS) entry which is preliminary data.</text>
</comment>